<accession>A0A6M8HV08</accession>
<dbReference type="AlphaFoldDB" id="A0A6M8HV08"/>
<name>A0A6M8HV08_9PROT</name>
<evidence type="ECO:0000313" key="2">
    <source>
        <dbReference type="EMBL" id="QKE91987.1"/>
    </source>
</evidence>
<gene>
    <name evidence="2" type="ORF">HN018_19845</name>
</gene>
<feature type="signal peptide" evidence="1">
    <location>
        <begin position="1"/>
        <end position="27"/>
    </location>
</feature>
<evidence type="ECO:0000313" key="3">
    <source>
        <dbReference type="Proteomes" id="UP000500767"/>
    </source>
</evidence>
<evidence type="ECO:0000256" key="1">
    <source>
        <dbReference type="SAM" id="SignalP"/>
    </source>
</evidence>
<protein>
    <submittedName>
        <fullName evidence="2">Uncharacterized protein</fullName>
    </submittedName>
</protein>
<proteinExistence type="predicted"/>
<dbReference type="EMBL" id="CP053708">
    <property type="protein sequence ID" value="QKE91987.1"/>
    <property type="molecule type" value="Genomic_DNA"/>
</dbReference>
<dbReference type="KEGG" id="lck:HN018_19845"/>
<keyword evidence="3" id="KW-1185">Reference proteome</keyword>
<reference evidence="2 3" key="1">
    <citation type="journal article" date="2014" name="World J. Microbiol. Biotechnol.">
        <title>Biodiversity and physiological characteristics of Antarctic and Arctic lichens-associated bacteria.</title>
        <authorList>
            <person name="Lee Y.M."/>
            <person name="Kim E.H."/>
            <person name="Lee H.K."/>
            <person name="Hong S.G."/>
        </authorList>
    </citation>
    <scope>NUCLEOTIDE SEQUENCE [LARGE SCALE GENOMIC DNA]</scope>
    <source>
        <strain evidence="2 3">PAMC 26569</strain>
    </source>
</reference>
<feature type="chain" id="PRO_5026665429" evidence="1">
    <location>
        <begin position="28"/>
        <end position="86"/>
    </location>
</feature>
<organism evidence="2 3">
    <name type="scientific">Lichenicola cladoniae</name>
    <dbReference type="NCBI Taxonomy" id="1484109"/>
    <lineage>
        <taxon>Bacteria</taxon>
        <taxon>Pseudomonadati</taxon>
        <taxon>Pseudomonadota</taxon>
        <taxon>Alphaproteobacteria</taxon>
        <taxon>Acetobacterales</taxon>
        <taxon>Acetobacteraceae</taxon>
        <taxon>Lichenicola</taxon>
    </lineage>
</organism>
<keyword evidence="1" id="KW-0732">Signal</keyword>
<sequence>MKIRLQRLQRLLAVLGVVTVPIASAMAPDVVRLSVDPEGLEKIDAFVSGHLGTFLFDSGIGVSGITRVFSGSIGCKPWGIIYRIPF</sequence>
<dbReference type="RefSeq" id="WP_172443500.1">
    <property type="nucleotide sequence ID" value="NZ_CP053708.1"/>
</dbReference>
<dbReference type="Proteomes" id="UP000500767">
    <property type="component" value="Chromosome"/>
</dbReference>